<dbReference type="CDD" id="cd05154">
    <property type="entry name" value="ACAD10_11_N-like"/>
    <property type="match status" value="1"/>
</dbReference>
<dbReference type="EMBL" id="JBHSIT010000020">
    <property type="protein sequence ID" value="MFC4913845.1"/>
    <property type="molecule type" value="Genomic_DNA"/>
</dbReference>
<keyword evidence="3" id="KW-1185">Reference proteome</keyword>
<dbReference type="PANTHER" id="PTHR21310">
    <property type="entry name" value="AMINOGLYCOSIDE PHOSPHOTRANSFERASE-RELATED-RELATED"/>
    <property type="match status" value="1"/>
</dbReference>
<feature type="domain" description="Aminoglycoside phosphotransferase" evidence="1">
    <location>
        <begin position="32"/>
        <end position="272"/>
    </location>
</feature>
<dbReference type="InterPro" id="IPR011009">
    <property type="entry name" value="Kinase-like_dom_sf"/>
</dbReference>
<comment type="caution">
    <text evidence="2">The sequence shown here is derived from an EMBL/GenBank/DDBJ whole genome shotgun (WGS) entry which is preliminary data.</text>
</comment>
<proteinExistence type="predicted"/>
<dbReference type="InterPro" id="IPR051678">
    <property type="entry name" value="AGP_Transferase"/>
</dbReference>
<dbReference type="PANTHER" id="PTHR21310:SF57">
    <property type="entry name" value="BLR2944 PROTEIN"/>
    <property type="match status" value="1"/>
</dbReference>
<reference evidence="3" key="1">
    <citation type="journal article" date="2019" name="Int. J. Syst. Evol. Microbiol.">
        <title>The Global Catalogue of Microorganisms (GCM) 10K type strain sequencing project: providing services to taxonomists for standard genome sequencing and annotation.</title>
        <authorList>
            <consortium name="The Broad Institute Genomics Platform"/>
            <consortium name="The Broad Institute Genome Sequencing Center for Infectious Disease"/>
            <person name="Wu L."/>
            <person name="Ma J."/>
        </authorList>
    </citation>
    <scope>NUCLEOTIDE SEQUENCE [LARGE SCALE GENOMIC DNA]</scope>
    <source>
        <strain evidence="3">KLKA75</strain>
    </source>
</reference>
<organism evidence="2 3">
    <name type="scientific">Actinomadura gamaensis</name>
    <dbReference type="NCBI Taxonomy" id="1763541"/>
    <lineage>
        <taxon>Bacteria</taxon>
        <taxon>Bacillati</taxon>
        <taxon>Actinomycetota</taxon>
        <taxon>Actinomycetes</taxon>
        <taxon>Streptosporangiales</taxon>
        <taxon>Thermomonosporaceae</taxon>
        <taxon>Actinomadura</taxon>
    </lineage>
</organism>
<name>A0ABV9UDY9_9ACTN</name>
<accession>A0ABV9UDY9</accession>
<dbReference type="Pfam" id="PF01636">
    <property type="entry name" value="APH"/>
    <property type="match status" value="1"/>
</dbReference>
<sequence>MDLDRLAGPLGEVLSERFGPGTRVRGLRRGGGGASRVTCAFEAVAADGAAVPLILRLGTPGASASGPLTREAALIRAASRAGVPGPEVIAAGDADGPLGVEFVVMERIAGETIPRRILRDPALAGVRPRLAARCGEILAAVHRIPAGEVPGLDGGDQLDAWRAVLAAAPEPYPALEFALRWLDRNRPAARSPVVVHGDFRNGNLIIGPDGVRAVLDWELAHLGDPLEDLGWLCAKAWRFGEPEPVGGFGGYDDLVSGYERAGGGPVDRDALRWWEMFGTARWGIICVMQAGRHRAGAERSVELAALGRRVAENEWDLLRMIPGRPPRADVSGSRSGGRRR</sequence>
<dbReference type="SUPFAM" id="SSF56112">
    <property type="entry name" value="Protein kinase-like (PK-like)"/>
    <property type="match status" value="1"/>
</dbReference>
<dbReference type="RefSeq" id="WP_378265155.1">
    <property type="nucleotide sequence ID" value="NZ_JBHSIT010000020.1"/>
</dbReference>
<evidence type="ECO:0000259" key="1">
    <source>
        <dbReference type="Pfam" id="PF01636"/>
    </source>
</evidence>
<protein>
    <submittedName>
        <fullName evidence="2">Phosphotransferase family protein</fullName>
    </submittedName>
</protein>
<gene>
    <name evidence="2" type="ORF">ACFPCY_41625</name>
</gene>
<dbReference type="Proteomes" id="UP001595872">
    <property type="component" value="Unassembled WGS sequence"/>
</dbReference>
<dbReference type="InterPro" id="IPR041726">
    <property type="entry name" value="ACAD10_11_N"/>
</dbReference>
<dbReference type="Gene3D" id="3.30.200.20">
    <property type="entry name" value="Phosphorylase Kinase, domain 1"/>
    <property type="match status" value="1"/>
</dbReference>
<evidence type="ECO:0000313" key="3">
    <source>
        <dbReference type="Proteomes" id="UP001595872"/>
    </source>
</evidence>
<evidence type="ECO:0000313" key="2">
    <source>
        <dbReference type="EMBL" id="MFC4913845.1"/>
    </source>
</evidence>
<dbReference type="Gene3D" id="3.90.1200.10">
    <property type="match status" value="1"/>
</dbReference>
<dbReference type="InterPro" id="IPR002575">
    <property type="entry name" value="Aminoglycoside_PTrfase"/>
</dbReference>